<feature type="domain" description="HTH araC/xylS-type" evidence="4">
    <location>
        <begin position="40"/>
        <end position="143"/>
    </location>
</feature>
<evidence type="ECO:0000256" key="2">
    <source>
        <dbReference type="ARBA" id="ARBA00023125"/>
    </source>
</evidence>
<evidence type="ECO:0000313" key="6">
    <source>
        <dbReference type="Proteomes" id="UP000829998"/>
    </source>
</evidence>
<keyword evidence="1" id="KW-0805">Transcription regulation</keyword>
<dbReference type="Proteomes" id="UP000829998">
    <property type="component" value="Chromosome"/>
</dbReference>
<protein>
    <submittedName>
        <fullName evidence="5">AraC family transcriptional regulator</fullName>
    </submittedName>
</protein>
<keyword evidence="2" id="KW-0238">DNA-binding</keyword>
<keyword evidence="3" id="KW-0804">Transcription</keyword>
<accession>A0ABY4LXU4</accession>
<sequence>MFYLIFNPKLLSGIKWISSTKQDTIEICSKKKRQDEGILRELTNFMELNEVYKRKITIKDVSESLKISNVKLARIINENYDLSFTDYVNNYRLFSIDNQILEKKHLVYSFEYIAYEAGFQSKNAFYVAFKKLRNTTPKKYYNH</sequence>
<dbReference type="Pfam" id="PF12833">
    <property type="entry name" value="HTH_18"/>
    <property type="match status" value="1"/>
</dbReference>
<dbReference type="EMBL" id="CP096829">
    <property type="protein sequence ID" value="UPZ17889.1"/>
    <property type="molecule type" value="Genomic_DNA"/>
</dbReference>
<reference evidence="5 6" key="1">
    <citation type="submission" date="2022-04" db="EMBL/GenBank/DDBJ databases">
        <authorList>
            <person name="Ra J.-S."/>
            <person name="Kim S.-B."/>
        </authorList>
    </citation>
    <scope>NUCLEOTIDE SEQUENCE [LARGE SCALE GENOMIC DNA]</scope>
    <source>
        <strain evidence="5 6">MMS21-Er5</strain>
    </source>
</reference>
<dbReference type="Gene3D" id="1.10.10.60">
    <property type="entry name" value="Homeodomain-like"/>
    <property type="match status" value="2"/>
</dbReference>
<name>A0ABY4LXU4_9FLAO</name>
<evidence type="ECO:0000256" key="1">
    <source>
        <dbReference type="ARBA" id="ARBA00023015"/>
    </source>
</evidence>
<gene>
    <name evidence="5" type="ORF">M0M44_11185</name>
</gene>
<evidence type="ECO:0000313" key="5">
    <source>
        <dbReference type="EMBL" id="UPZ17889.1"/>
    </source>
</evidence>
<keyword evidence="6" id="KW-1185">Reference proteome</keyword>
<dbReference type="InterPro" id="IPR018060">
    <property type="entry name" value="HTH_AraC"/>
</dbReference>
<evidence type="ECO:0000259" key="4">
    <source>
        <dbReference type="PROSITE" id="PS01124"/>
    </source>
</evidence>
<dbReference type="InterPro" id="IPR009057">
    <property type="entry name" value="Homeodomain-like_sf"/>
</dbReference>
<dbReference type="RefSeq" id="WP_248729827.1">
    <property type="nucleotide sequence ID" value="NZ_CP096829.1"/>
</dbReference>
<dbReference type="PANTHER" id="PTHR43280:SF29">
    <property type="entry name" value="ARAC-FAMILY TRANSCRIPTIONAL REGULATOR"/>
    <property type="match status" value="1"/>
</dbReference>
<organism evidence="5 6">
    <name type="scientific">Flavobacterium humidisoli</name>
    <dbReference type="NCBI Taxonomy" id="2937442"/>
    <lineage>
        <taxon>Bacteria</taxon>
        <taxon>Pseudomonadati</taxon>
        <taxon>Bacteroidota</taxon>
        <taxon>Flavobacteriia</taxon>
        <taxon>Flavobacteriales</taxon>
        <taxon>Flavobacteriaceae</taxon>
        <taxon>Flavobacterium</taxon>
    </lineage>
</organism>
<dbReference type="PROSITE" id="PS01124">
    <property type="entry name" value="HTH_ARAC_FAMILY_2"/>
    <property type="match status" value="1"/>
</dbReference>
<evidence type="ECO:0000256" key="3">
    <source>
        <dbReference type="ARBA" id="ARBA00023163"/>
    </source>
</evidence>
<dbReference type="PANTHER" id="PTHR43280">
    <property type="entry name" value="ARAC-FAMILY TRANSCRIPTIONAL REGULATOR"/>
    <property type="match status" value="1"/>
</dbReference>
<dbReference type="SUPFAM" id="SSF46689">
    <property type="entry name" value="Homeodomain-like"/>
    <property type="match status" value="1"/>
</dbReference>
<dbReference type="SMART" id="SM00342">
    <property type="entry name" value="HTH_ARAC"/>
    <property type="match status" value="1"/>
</dbReference>
<proteinExistence type="predicted"/>